<comment type="catalytic activity">
    <reaction evidence="13">
        <text>L-seryl-[protein] + ATP = O-phospho-L-seryl-[protein] + ADP + H(+)</text>
        <dbReference type="Rhea" id="RHEA:17989"/>
        <dbReference type="Rhea" id="RHEA-COMP:9863"/>
        <dbReference type="Rhea" id="RHEA-COMP:11604"/>
        <dbReference type="ChEBI" id="CHEBI:15378"/>
        <dbReference type="ChEBI" id="CHEBI:29999"/>
        <dbReference type="ChEBI" id="CHEBI:30616"/>
        <dbReference type="ChEBI" id="CHEBI:83421"/>
        <dbReference type="ChEBI" id="CHEBI:456216"/>
        <dbReference type="EC" id="2.7.11.1"/>
    </reaction>
</comment>
<evidence type="ECO:0000259" key="18">
    <source>
        <dbReference type="PROSITE" id="PS51285"/>
    </source>
</evidence>
<dbReference type="SMART" id="SM00220">
    <property type="entry name" value="S_TKc"/>
    <property type="match status" value="1"/>
</dbReference>
<dbReference type="AlphaFoldDB" id="A0A9W7AER5"/>
<dbReference type="Pfam" id="PF00069">
    <property type="entry name" value="Pkinase"/>
    <property type="match status" value="1"/>
</dbReference>
<dbReference type="InterPro" id="IPR008271">
    <property type="entry name" value="Ser/Thr_kinase_AS"/>
</dbReference>
<comment type="similarity">
    <text evidence="1">Belongs to the protein kinase superfamily. AGC Ser/Thr protein kinase family. cGMP subfamily.</text>
</comment>
<evidence type="ECO:0000259" key="16">
    <source>
        <dbReference type="PROSITE" id="PS50011"/>
    </source>
</evidence>
<dbReference type="Gene3D" id="2.60.120.10">
    <property type="entry name" value="Jelly Rolls"/>
    <property type="match status" value="1"/>
</dbReference>
<keyword evidence="20" id="KW-1185">Reference proteome</keyword>
<dbReference type="FunFam" id="1.10.510.10:FF:000024">
    <property type="entry name" value="Probable serine/threonine-protein kinase cot-1"/>
    <property type="match status" value="1"/>
</dbReference>
<accession>A0A9W7AER5</accession>
<keyword evidence="2" id="KW-0723">Serine/threonine-protein kinase</keyword>
<feature type="compositionally biased region" description="Polar residues" evidence="15">
    <location>
        <begin position="24"/>
        <end position="43"/>
    </location>
</feature>
<dbReference type="CDD" id="cd00038">
    <property type="entry name" value="CAP_ED"/>
    <property type="match status" value="1"/>
</dbReference>
<dbReference type="GO" id="GO:0030553">
    <property type="term" value="F:cGMP binding"/>
    <property type="evidence" value="ECO:0007669"/>
    <property type="project" value="UniProtKB-KW"/>
</dbReference>
<dbReference type="SUPFAM" id="SSF56112">
    <property type="entry name" value="Protein kinase-like (PK-like)"/>
    <property type="match status" value="1"/>
</dbReference>
<feature type="compositionally biased region" description="Basic and acidic residues" evidence="15">
    <location>
        <begin position="633"/>
        <end position="642"/>
    </location>
</feature>
<dbReference type="EMBL" id="BRXW01000568">
    <property type="protein sequence ID" value="GMH67029.1"/>
    <property type="molecule type" value="Genomic_DNA"/>
</dbReference>
<dbReference type="InterPro" id="IPR000961">
    <property type="entry name" value="AGC-kinase_C"/>
</dbReference>
<proteinExistence type="inferred from homology"/>
<dbReference type="Pfam" id="PF00027">
    <property type="entry name" value="cNMP_binding"/>
    <property type="match status" value="1"/>
</dbReference>
<keyword evidence="4" id="KW-0597">Phosphoprotein</keyword>
<dbReference type="GO" id="GO:0005524">
    <property type="term" value="F:ATP binding"/>
    <property type="evidence" value="ECO:0007669"/>
    <property type="project" value="UniProtKB-UniRule"/>
</dbReference>
<comment type="catalytic activity">
    <reaction evidence="11">
        <text>L-seryl-[protein] + ATP = O-phospho-L-seryl-[protein] + ADP + H(+)</text>
        <dbReference type="Rhea" id="RHEA:17989"/>
        <dbReference type="Rhea" id="RHEA-COMP:9863"/>
        <dbReference type="Rhea" id="RHEA-COMP:11604"/>
        <dbReference type="ChEBI" id="CHEBI:15378"/>
        <dbReference type="ChEBI" id="CHEBI:29999"/>
        <dbReference type="ChEBI" id="CHEBI:30616"/>
        <dbReference type="ChEBI" id="CHEBI:83421"/>
        <dbReference type="ChEBI" id="CHEBI:456216"/>
        <dbReference type="EC" id="2.7.11.12"/>
    </reaction>
</comment>
<dbReference type="PROSITE" id="PS50042">
    <property type="entry name" value="CNMP_BINDING_3"/>
    <property type="match status" value="1"/>
</dbReference>
<evidence type="ECO:0000313" key="20">
    <source>
        <dbReference type="Proteomes" id="UP001165122"/>
    </source>
</evidence>
<protein>
    <submittedName>
        <fullName evidence="19">Uncharacterized protein</fullName>
    </submittedName>
</protein>
<name>A0A9W7AER5_9STRA</name>
<evidence type="ECO:0000256" key="11">
    <source>
        <dbReference type="ARBA" id="ARBA00047462"/>
    </source>
</evidence>
<evidence type="ECO:0000256" key="10">
    <source>
        <dbReference type="ARBA" id="ARBA00047298"/>
    </source>
</evidence>
<dbReference type="OrthoDB" id="25592at2759"/>
<evidence type="ECO:0000256" key="1">
    <source>
        <dbReference type="ARBA" id="ARBA00006352"/>
    </source>
</evidence>
<dbReference type="PROSITE" id="PS51285">
    <property type="entry name" value="AGC_KINASE_CTER"/>
    <property type="match status" value="1"/>
</dbReference>
<dbReference type="PANTHER" id="PTHR24353">
    <property type="entry name" value="CYCLIC NUCLEOTIDE-DEPENDENT PROTEIN KINASE"/>
    <property type="match status" value="1"/>
</dbReference>
<keyword evidence="8 14" id="KW-0067">ATP-binding</keyword>
<reference evidence="20" key="1">
    <citation type="journal article" date="2023" name="Commun. Biol.">
        <title>Genome analysis of Parmales, the sister group of diatoms, reveals the evolutionary specialization of diatoms from phago-mixotrophs to photoautotrophs.</title>
        <authorList>
            <person name="Ban H."/>
            <person name="Sato S."/>
            <person name="Yoshikawa S."/>
            <person name="Yamada K."/>
            <person name="Nakamura Y."/>
            <person name="Ichinomiya M."/>
            <person name="Sato N."/>
            <person name="Blanc-Mathieu R."/>
            <person name="Endo H."/>
            <person name="Kuwata A."/>
            <person name="Ogata H."/>
        </authorList>
    </citation>
    <scope>NUCLEOTIDE SEQUENCE [LARGE SCALE GENOMIC DNA]</scope>
    <source>
        <strain evidence="20">NIES 3700</strain>
    </source>
</reference>
<feature type="domain" description="Cyclic nucleotide-binding" evidence="17">
    <location>
        <begin position="191"/>
        <end position="276"/>
    </location>
</feature>
<dbReference type="InterPro" id="IPR014710">
    <property type="entry name" value="RmlC-like_jellyroll"/>
</dbReference>
<dbReference type="PROSITE" id="PS00108">
    <property type="entry name" value="PROTEIN_KINASE_ST"/>
    <property type="match status" value="1"/>
</dbReference>
<evidence type="ECO:0000256" key="5">
    <source>
        <dbReference type="ARBA" id="ARBA00022679"/>
    </source>
</evidence>
<keyword evidence="5" id="KW-0808">Transferase</keyword>
<evidence type="ECO:0000256" key="9">
    <source>
        <dbReference type="ARBA" id="ARBA00022992"/>
    </source>
</evidence>
<evidence type="ECO:0000256" key="7">
    <source>
        <dbReference type="ARBA" id="ARBA00022777"/>
    </source>
</evidence>
<evidence type="ECO:0000256" key="12">
    <source>
        <dbReference type="ARBA" id="ARBA00047899"/>
    </source>
</evidence>
<dbReference type="GO" id="GO:0004691">
    <property type="term" value="F:cAMP-dependent protein kinase activity"/>
    <property type="evidence" value="ECO:0007669"/>
    <property type="project" value="TreeGrafter"/>
</dbReference>
<evidence type="ECO:0000256" key="14">
    <source>
        <dbReference type="PROSITE-ProRule" id="PRU10141"/>
    </source>
</evidence>
<dbReference type="PROSITE" id="PS50011">
    <property type="entry name" value="PROTEIN_KINASE_DOM"/>
    <property type="match status" value="1"/>
</dbReference>
<feature type="region of interest" description="Disordered" evidence="15">
    <location>
        <begin position="65"/>
        <end position="95"/>
    </location>
</feature>
<organism evidence="19 20">
    <name type="scientific">Triparma laevis f. longispina</name>
    <dbReference type="NCBI Taxonomy" id="1714387"/>
    <lineage>
        <taxon>Eukaryota</taxon>
        <taxon>Sar</taxon>
        <taxon>Stramenopiles</taxon>
        <taxon>Ochrophyta</taxon>
        <taxon>Bolidophyceae</taxon>
        <taxon>Parmales</taxon>
        <taxon>Triparmaceae</taxon>
        <taxon>Triparma</taxon>
    </lineage>
</organism>
<evidence type="ECO:0000256" key="13">
    <source>
        <dbReference type="ARBA" id="ARBA00048679"/>
    </source>
</evidence>
<evidence type="ECO:0000313" key="19">
    <source>
        <dbReference type="EMBL" id="GMH67029.1"/>
    </source>
</evidence>
<evidence type="ECO:0000259" key="17">
    <source>
        <dbReference type="PROSITE" id="PS50042"/>
    </source>
</evidence>
<evidence type="ECO:0000256" key="3">
    <source>
        <dbReference type="ARBA" id="ARBA00022535"/>
    </source>
</evidence>
<dbReference type="SMART" id="SM00100">
    <property type="entry name" value="cNMP"/>
    <property type="match status" value="1"/>
</dbReference>
<evidence type="ECO:0000256" key="4">
    <source>
        <dbReference type="ARBA" id="ARBA00022553"/>
    </source>
</evidence>
<dbReference type="PROSITE" id="PS00107">
    <property type="entry name" value="PROTEIN_KINASE_ATP"/>
    <property type="match status" value="1"/>
</dbReference>
<keyword evidence="6 14" id="KW-0547">Nucleotide-binding</keyword>
<evidence type="ECO:0000256" key="6">
    <source>
        <dbReference type="ARBA" id="ARBA00022741"/>
    </source>
</evidence>
<comment type="catalytic activity">
    <reaction evidence="12">
        <text>L-threonyl-[protein] + ATP = O-phospho-L-threonyl-[protein] + ADP + H(+)</text>
        <dbReference type="Rhea" id="RHEA:46608"/>
        <dbReference type="Rhea" id="RHEA-COMP:11060"/>
        <dbReference type="Rhea" id="RHEA-COMP:11605"/>
        <dbReference type="ChEBI" id="CHEBI:15378"/>
        <dbReference type="ChEBI" id="CHEBI:30013"/>
        <dbReference type="ChEBI" id="CHEBI:30616"/>
        <dbReference type="ChEBI" id="CHEBI:61977"/>
        <dbReference type="ChEBI" id="CHEBI:456216"/>
        <dbReference type="EC" id="2.7.11.1"/>
    </reaction>
</comment>
<comment type="caution">
    <text evidence="19">The sequence shown here is derived from an EMBL/GenBank/DDBJ whole genome shotgun (WGS) entry which is preliminary data.</text>
</comment>
<evidence type="ECO:0000256" key="2">
    <source>
        <dbReference type="ARBA" id="ARBA00022527"/>
    </source>
</evidence>
<keyword evidence="7" id="KW-0418">Kinase</keyword>
<dbReference type="InterPro" id="IPR018490">
    <property type="entry name" value="cNMP-bd_dom_sf"/>
</dbReference>
<feature type="domain" description="Protein kinase" evidence="16">
    <location>
        <begin position="322"/>
        <end position="601"/>
    </location>
</feature>
<feature type="domain" description="AGC-kinase C-terminal" evidence="18">
    <location>
        <begin position="602"/>
        <end position="656"/>
    </location>
</feature>
<feature type="binding site" evidence="14">
    <location>
        <position position="352"/>
    </location>
    <ligand>
        <name>ATP</name>
        <dbReference type="ChEBI" id="CHEBI:30616"/>
    </ligand>
</feature>
<dbReference type="SUPFAM" id="SSF51206">
    <property type="entry name" value="cAMP-binding domain-like"/>
    <property type="match status" value="1"/>
</dbReference>
<dbReference type="Proteomes" id="UP001165122">
    <property type="component" value="Unassembled WGS sequence"/>
</dbReference>
<dbReference type="PANTHER" id="PTHR24353:SF143">
    <property type="entry name" value="PROTEIN KINASE DOMAIN-CONTAINING PROTEIN"/>
    <property type="match status" value="1"/>
</dbReference>
<keyword evidence="9" id="KW-0142">cGMP-binding</keyword>
<comment type="catalytic activity">
    <reaction evidence="10">
        <text>L-threonyl-[protein] + ATP = O-phospho-L-threonyl-[protein] + ADP + H(+)</text>
        <dbReference type="Rhea" id="RHEA:46608"/>
        <dbReference type="Rhea" id="RHEA-COMP:11060"/>
        <dbReference type="Rhea" id="RHEA-COMP:11605"/>
        <dbReference type="ChEBI" id="CHEBI:15378"/>
        <dbReference type="ChEBI" id="CHEBI:30013"/>
        <dbReference type="ChEBI" id="CHEBI:30616"/>
        <dbReference type="ChEBI" id="CHEBI:61977"/>
        <dbReference type="ChEBI" id="CHEBI:456216"/>
        <dbReference type="EC" id="2.7.11.12"/>
    </reaction>
</comment>
<feature type="region of interest" description="Disordered" evidence="15">
    <location>
        <begin position="625"/>
        <end position="656"/>
    </location>
</feature>
<dbReference type="InterPro" id="IPR000719">
    <property type="entry name" value="Prot_kinase_dom"/>
</dbReference>
<dbReference type="GO" id="GO:0005952">
    <property type="term" value="C:cAMP-dependent protein kinase complex"/>
    <property type="evidence" value="ECO:0007669"/>
    <property type="project" value="TreeGrafter"/>
</dbReference>
<keyword evidence="3" id="KW-0140">cGMP</keyword>
<dbReference type="GO" id="GO:0004692">
    <property type="term" value="F:cGMP-dependent protein kinase activity"/>
    <property type="evidence" value="ECO:0007669"/>
    <property type="project" value="UniProtKB-EC"/>
</dbReference>
<sequence>MNLKIFNKANNKVAVAGDEGGSEAISSEGKSPSNKTKPNTPASPVQAPAALDLNALGEDLANMDLMLSSPNTTSPSRRERVKTMGQKNQDAATEERIKRNTDSMLEDAVIRDHLKKRLQIRFEQLTKRTMVNTVFSDFIMAEIREGSQAMESVKSTDGEKGKASDLAIKAAMEGYFSNMDESSLRAAKALFMESLERETFSKDSFLCRQNDVGDKLFVLEIGHVDYIVNGQYAGSSSDGAVFGELSLIYGVPRQCDIKATTDCVAWSLSALAFRRIQAITARESLKTSKSKIMTKFGKQASTLSEDQEVAKKIEAKIPFKDLKLLQVVGQGTFGAVYIAASESFPNESFALKRMSKSSIVDRENEKRVLIERNALLAMQNQGGCPFIISLMGTYQDKDCVYFLTECVQGGNLISYMIDQDILSHSESMFFIFCITKALIHCHNQGYIHRDIKPENCLIDSDGYIKLCDFGMAKRLPCTVVLPNGGTEVVRLAFTMCGTPEFMAPEFVLSTGYDKGVDLWALGCIMVEMYSGRGPFDFDGDLKKTFKAVCLIGMGRKTLDLPKHLKKKGMEAAGTFARALLIAAKDRIGTEDSTELLNHPYFEGLPFDEVNSKLFEAPYRPKVKNARDASNFKQDGEAPKEDPIEPFTGDSSWCDNF</sequence>
<dbReference type="InterPro" id="IPR011009">
    <property type="entry name" value="Kinase-like_dom_sf"/>
</dbReference>
<evidence type="ECO:0000256" key="15">
    <source>
        <dbReference type="SAM" id="MobiDB-lite"/>
    </source>
</evidence>
<evidence type="ECO:0000256" key="8">
    <source>
        <dbReference type="ARBA" id="ARBA00022840"/>
    </source>
</evidence>
<dbReference type="Gene3D" id="1.10.510.10">
    <property type="entry name" value="Transferase(Phosphotransferase) domain 1"/>
    <property type="match status" value="1"/>
</dbReference>
<gene>
    <name evidence="19" type="ORF">TrLO_g5363</name>
</gene>
<dbReference type="InterPro" id="IPR017441">
    <property type="entry name" value="Protein_kinase_ATP_BS"/>
</dbReference>
<feature type="region of interest" description="Disordered" evidence="15">
    <location>
        <begin position="16"/>
        <end position="45"/>
    </location>
</feature>
<dbReference type="InterPro" id="IPR000595">
    <property type="entry name" value="cNMP-bd_dom"/>
</dbReference>
<dbReference type="Gene3D" id="3.30.200.20">
    <property type="entry name" value="Phosphorylase Kinase, domain 1"/>
    <property type="match status" value="1"/>
</dbReference>
<dbReference type="GO" id="GO:0007010">
    <property type="term" value="P:cytoskeleton organization"/>
    <property type="evidence" value="ECO:0007669"/>
    <property type="project" value="UniProtKB-ARBA"/>
</dbReference>